<dbReference type="Proteomes" id="UP000242501">
    <property type="component" value="Unassembled WGS sequence"/>
</dbReference>
<dbReference type="RefSeq" id="WP_244518157.1">
    <property type="nucleotide sequence ID" value="NZ_FMYL01000003.1"/>
</dbReference>
<evidence type="ECO:0000313" key="2">
    <source>
        <dbReference type="Proteomes" id="UP000242501"/>
    </source>
</evidence>
<proteinExistence type="predicted"/>
<gene>
    <name evidence="1" type="ORF">SAMN05421733_10322</name>
</gene>
<reference evidence="2" key="1">
    <citation type="submission" date="2016-09" db="EMBL/GenBank/DDBJ databases">
        <authorList>
            <person name="Varghese N."/>
            <person name="Submissions S."/>
        </authorList>
    </citation>
    <scope>NUCLEOTIDE SEQUENCE [LARGE SCALE GENOMIC DNA]</scope>
    <source>
        <strain evidence="2">ANC 4422</strain>
    </source>
</reference>
<sequence length="203" mass="22138">MTTKVLGEAVGIQWQGVQDHTQGQPSSNGVPLLIGSFKRGRIDKPMIIHNGNIRSELGYEPDRSDYLAVQSMLDMGVPNVNVLRVANGVNAVTYLEMSFGTIADADIGRIVVINLNGTDFSKLITSQDVIQYGNSLNNFISNIFNYFNLTNTISCYDDSGNGEGKEHLVFQNVTSQDAKMMIKVGDKVILPTVVFFAAVNSSL</sequence>
<keyword evidence="2" id="KW-1185">Reference proteome</keyword>
<protein>
    <submittedName>
        <fullName evidence="1">Uncharacterized protein</fullName>
    </submittedName>
</protein>
<dbReference type="STRING" id="1219383.SAMN05421733_10322"/>
<organism evidence="1 2">
    <name type="scientific">Acinetobacter boissieri</name>
    <dbReference type="NCBI Taxonomy" id="1219383"/>
    <lineage>
        <taxon>Bacteria</taxon>
        <taxon>Pseudomonadati</taxon>
        <taxon>Pseudomonadota</taxon>
        <taxon>Gammaproteobacteria</taxon>
        <taxon>Moraxellales</taxon>
        <taxon>Moraxellaceae</taxon>
        <taxon>Acinetobacter</taxon>
    </lineage>
</organism>
<dbReference type="AlphaFoldDB" id="A0A1G6GY34"/>
<evidence type="ECO:0000313" key="1">
    <source>
        <dbReference type="EMBL" id="SDB86947.1"/>
    </source>
</evidence>
<dbReference type="EMBL" id="FMYL01000003">
    <property type="protein sequence ID" value="SDB86947.1"/>
    <property type="molecule type" value="Genomic_DNA"/>
</dbReference>
<accession>A0A1G6GY34</accession>
<name>A0A1G6GY34_9GAMM</name>